<name>A0ABX7JLF1_9RHOB</name>
<dbReference type="Proteomes" id="UP000663629">
    <property type="component" value="Chromosome 2"/>
</dbReference>
<proteinExistence type="predicted"/>
<reference evidence="1 2" key="1">
    <citation type="submission" date="2021-02" db="EMBL/GenBank/DDBJ databases">
        <title>Paracoccus methylovroum sp.nov., a new methanol and methylamine utilizing methylotrophic denitrifer.</title>
        <authorList>
            <person name="Timsy T."/>
            <person name="Behrendt U."/>
            <person name="Ulrich A."/>
            <person name="Spanner T."/>
            <person name="Foesel B.U."/>
            <person name="Horn M.A."/>
            <person name="Kolb S."/>
        </authorList>
    </citation>
    <scope>NUCLEOTIDE SEQUENCE [LARGE SCALE GENOMIC DNA]</scope>
    <source>
        <strain evidence="1 2">H4-D09</strain>
    </source>
</reference>
<keyword evidence="2" id="KW-1185">Reference proteome</keyword>
<gene>
    <name evidence="1" type="ORF">JWJ88_17455</name>
</gene>
<evidence type="ECO:0000313" key="2">
    <source>
        <dbReference type="Proteomes" id="UP000663629"/>
    </source>
</evidence>
<protein>
    <submittedName>
        <fullName evidence="1">Uncharacterized protein</fullName>
    </submittedName>
</protein>
<dbReference type="RefSeq" id="WP_205295721.1">
    <property type="nucleotide sequence ID" value="NZ_CP070371.1"/>
</dbReference>
<organism evidence="1 2">
    <name type="scientific">Paracoccus methylovorus</name>
    <dbReference type="NCBI Taxonomy" id="2812658"/>
    <lineage>
        <taxon>Bacteria</taxon>
        <taxon>Pseudomonadati</taxon>
        <taxon>Pseudomonadota</taxon>
        <taxon>Alphaproteobacteria</taxon>
        <taxon>Rhodobacterales</taxon>
        <taxon>Paracoccaceae</taxon>
        <taxon>Paracoccus</taxon>
    </lineage>
</organism>
<dbReference type="EMBL" id="CP070371">
    <property type="protein sequence ID" value="QRZ14751.1"/>
    <property type="molecule type" value="Genomic_DNA"/>
</dbReference>
<accession>A0ABX7JLF1</accession>
<sequence length="82" mass="8935">MSQFILTKAAIAETEGDQLFSVRLIDRRTGEVPNVNGVPLSLLTMSPRAAVSAFMQGRDQHVWRTEIEPVPSLAGRSHGAAF</sequence>
<evidence type="ECO:0000313" key="1">
    <source>
        <dbReference type="EMBL" id="QRZ14751.1"/>
    </source>
</evidence>